<keyword evidence="1" id="KW-0175">Coiled coil</keyword>
<accession>A0A4D6NC76</accession>
<evidence type="ECO:0000313" key="4">
    <source>
        <dbReference type="EMBL" id="QCE10491.1"/>
    </source>
</evidence>
<feature type="compositionally biased region" description="Basic and acidic residues" evidence="2">
    <location>
        <begin position="553"/>
        <end position="570"/>
    </location>
</feature>
<dbReference type="Proteomes" id="UP000501690">
    <property type="component" value="Linkage Group LG10"/>
</dbReference>
<feature type="domain" description="Transposase (putative) gypsy type" evidence="3">
    <location>
        <begin position="83"/>
        <end position="139"/>
    </location>
</feature>
<gene>
    <name evidence="4" type="ORF">DEO72_LG10g1721</name>
</gene>
<feature type="region of interest" description="Disordered" evidence="2">
    <location>
        <begin position="537"/>
        <end position="570"/>
    </location>
</feature>
<evidence type="ECO:0000256" key="1">
    <source>
        <dbReference type="SAM" id="Coils"/>
    </source>
</evidence>
<feature type="region of interest" description="Disordered" evidence="2">
    <location>
        <begin position="275"/>
        <end position="334"/>
    </location>
</feature>
<organism evidence="4 5">
    <name type="scientific">Vigna unguiculata</name>
    <name type="common">Cowpea</name>
    <dbReference type="NCBI Taxonomy" id="3917"/>
    <lineage>
        <taxon>Eukaryota</taxon>
        <taxon>Viridiplantae</taxon>
        <taxon>Streptophyta</taxon>
        <taxon>Embryophyta</taxon>
        <taxon>Tracheophyta</taxon>
        <taxon>Spermatophyta</taxon>
        <taxon>Magnoliopsida</taxon>
        <taxon>eudicotyledons</taxon>
        <taxon>Gunneridae</taxon>
        <taxon>Pentapetalae</taxon>
        <taxon>rosids</taxon>
        <taxon>fabids</taxon>
        <taxon>Fabales</taxon>
        <taxon>Fabaceae</taxon>
        <taxon>Papilionoideae</taxon>
        <taxon>50 kb inversion clade</taxon>
        <taxon>NPAAA clade</taxon>
        <taxon>indigoferoid/millettioid clade</taxon>
        <taxon>Phaseoleae</taxon>
        <taxon>Vigna</taxon>
    </lineage>
</organism>
<sequence length="570" mass="64414">MCIRDRSGYEWVDSIVREYFSKYKWSSSIRRFAEAYAILDEDSLDEAVSLDRVGRVDNACHGREGYSDEFFYMYAVLFTNLHVRLPFDEFTIGVLRILNVAPSQLHPNAWAALQAFRFLCQILGLKPSPAVFLHHYSTRPKEPVRWLSLFGQPRIGLLAPYSSSFKNYKNTFFRVVVNPVGRSYFFDGDTPKFPFYWTRNPLHYDEWPRTMMSAEDCEVLNLLDSLPRRLPTKRIVAILSSPRPRRDMLALMASHEGVGAGQKSRFHLLREKLNERKKGGDNAPGTSSATQPKGAIGVGSPRPPPAAEKRKRKTAQKDAGSSGSPSPKRSRVSGDASYQRLMGAEMQIYDGMSITISQEEANLITESPLPILMKAFAEFQSRALVIGRHMGHELIKVGQTEDLEAEVALLKKQLRVANTEKDKLAGEVSDVQKQLQQAIGDRKSWRNRCLEAEEKLKKSSEEALALKHSLDEMKTAHAELDKEVWELREGVVEEHELGFRKALRQAALLFDIPADDDQFDVGKDVYQKALVRIEDIPVISDQAEDTPPTPTVKDTKRSRDGNVDGAGDRD</sequence>
<reference evidence="4 5" key="1">
    <citation type="submission" date="2019-04" db="EMBL/GenBank/DDBJ databases">
        <title>An improved genome assembly and genetic linkage map for asparagus bean, Vigna unguiculata ssp. sesquipedialis.</title>
        <authorList>
            <person name="Xia Q."/>
            <person name="Zhang R."/>
            <person name="Dong Y."/>
        </authorList>
    </citation>
    <scope>NUCLEOTIDE SEQUENCE [LARGE SCALE GENOMIC DNA]</scope>
    <source>
        <tissue evidence="4">Leaf</tissue>
    </source>
</reference>
<evidence type="ECO:0000256" key="2">
    <source>
        <dbReference type="SAM" id="MobiDB-lite"/>
    </source>
</evidence>
<dbReference type="InterPro" id="IPR007321">
    <property type="entry name" value="Transposase_28"/>
</dbReference>
<evidence type="ECO:0000313" key="5">
    <source>
        <dbReference type="Proteomes" id="UP000501690"/>
    </source>
</evidence>
<name>A0A4D6NC76_VIGUN</name>
<dbReference type="PANTHER" id="PTHR31099:SF28">
    <property type="entry name" value="F5J5.12"/>
    <property type="match status" value="1"/>
</dbReference>
<dbReference type="Pfam" id="PF04195">
    <property type="entry name" value="Transposase_28"/>
    <property type="match status" value="1"/>
</dbReference>
<dbReference type="EMBL" id="CP039354">
    <property type="protein sequence ID" value="QCE10491.1"/>
    <property type="molecule type" value="Genomic_DNA"/>
</dbReference>
<dbReference type="PANTHER" id="PTHR31099">
    <property type="entry name" value="OS06G0165300 PROTEIN"/>
    <property type="match status" value="1"/>
</dbReference>
<keyword evidence="5" id="KW-1185">Reference proteome</keyword>
<proteinExistence type="predicted"/>
<dbReference type="AlphaFoldDB" id="A0A4D6NC76"/>
<protein>
    <recommendedName>
        <fullName evidence="3">Transposase (putative) gypsy type domain-containing protein</fullName>
    </recommendedName>
</protein>
<evidence type="ECO:0000259" key="3">
    <source>
        <dbReference type="Pfam" id="PF04195"/>
    </source>
</evidence>
<feature type="coiled-coil region" evidence="1">
    <location>
        <begin position="400"/>
        <end position="462"/>
    </location>
</feature>